<keyword evidence="6 7" id="KW-0472">Membrane</keyword>
<dbReference type="RefSeq" id="WP_377568201.1">
    <property type="nucleotide sequence ID" value="NZ_JBHTJZ010000070.1"/>
</dbReference>
<dbReference type="InterPro" id="IPR050809">
    <property type="entry name" value="UgpAE/MalFG_permease"/>
</dbReference>
<dbReference type="CDD" id="cd06261">
    <property type="entry name" value="TM_PBP2"/>
    <property type="match status" value="1"/>
</dbReference>
<accession>A0ABW3HXA4</accession>
<evidence type="ECO:0000256" key="6">
    <source>
        <dbReference type="ARBA" id="ARBA00023136"/>
    </source>
</evidence>
<feature type="domain" description="ABC transmembrane type-1" evidence="8">
    <location>
        <begin position="79"/>
        <end position="282"/>
    </location>
</feature>
<protein>
    <submittedName>
        <fullName evidence="9">Carbohydrate ABC transporter permease</fullName>
    </submittedName>
</protein>
<proteinExistence type="inferred from homology"/>
<dbReference type="SUPFAM" id="SSF161098">
    <property type="entry name" value="MetI-like"/>
    <property type="match status" value="1"/>
</dbReference>
<sequence length="296" mass="33303">MTGIKLKLSMQARHVAEAYSFIGLWIVGFFAFLAVPIARSLYYSFHELQVTPDGLVATFTGMSNYRTAFTTDVNFVPALLKTVGIMLLQVPLILVFAMFAALLMNRHMRGRMLFRAIFFLPVIITSGAILERLQQLEALALPMTESDGLDILYKMLPEGLVIPVMQSLDSLSLVMWGAGVQIVIFIAALQTIPSSLYEAAKCDGATPWESYWKITFPMIVPMVLVNTLFSMMESFTHMNNEVLAYIFGVTFERIQFGYASALGWIYFVCMFVAIVLVLYLFRGGKRDEGRMSERRG</sequence>
<keyword evidence="5 7" id="KW-1133">Transmembrane helix</keyword>
<dbReference type="Proteomes" id="UP001596989">
    <property type="component" value="Unassembled WGS sequence"/>
</dbReference>
<feature type="transmembrane region" description="Helical" evidence="7">
    <location>
        <begin position="214"/>
        <end position="236"/>
    </location>
</feature>
<keyword evidence="10" id="KW-1185">Reference proteome</keyword>
<feature type="transmembrane region" description="Helical" evidence="7">
    <location>
        <begin position="21"/>
        <end position="42"/>
    </location>
</feature>
<comment type="similarity">
    <text evidence="7">Belongs to the binding-protein-dependent transport system permease family.</text>
</comment>
<comment type="subcellular location">
    <subcellularLocation>
        <location evidence="1 7">Cell membrane</location>
        <topology evidence="1 7">Multi-pass membrane protein</topology>
    </subcellularLocation>
</comment>
<reference evidence="10" key="1">
    <citation type="journal article" date="2019" name="Int. J. Syst. Evol. Microbiol.">
        <title>The Global Catalogue of Microorganisms (GCM) 10K type strain sequencing project: providing services to taxonomists for standard genome sequencing and annotation.</title>
        <authorList>
            <consortium name="The Broad Institute Genomics Platform"/>
            <consortium name="The Broad Institute Genome Sequencing Center for Infectious Disease"/>
            <person name="Wu L."/>
            <person name="Ma J."/>
        </authorList>
    </citation>
    <scope>NUCLEOTIDE SEQUENCE [LARGE SCALE GENOMIC DNA]</scope>
    <source>
        <strain evidence="10">CCUG 59129</strain>
    </source>
</reference>
<dbReference type="InterPro" id="IPR000515">
    <property type="entry name" value="MetI-like"/>
</dbReference>
<evidence type="ECO:0000256" key="2">
    <source>
        <dbReference type="ARBA" id="ARBA00022448"/>
    </source>
</evidence>
<evidence type="ECO:0000256" key="5">
    <source>
        <dbReference type="ARBA" id="ARBA00022989"/>
    </source>
</evidence>
<evidence type="ECO:0000259" key="8">
    <source>
        <dbReference type="PROSITE" id="PS50928"/>
    </source>
</evidence>
<dbReference type="Pfam" id="PF00528">
    <property type="entry name" value="BPD_transp_1"/>
    <property type="match status" value="1"/>
</dbReference>
<evidence type="ECO:0000313" key="10">
    <source>
        <dbReference type="Proteomes" id="UP001596989"/>
    </source>
</evidence>
<organism evidence="9 10">
    <name type="scientific">Paenibacillus chungangensis</name>
    <dbReference type="NCBI Taxonomy" id="696535"/>
    <lineage>
        <taxon>Bacteria</taxon>
        <taxon>Bacillati</taxon>
        <taxon>Bacillota</taxon>
        <taxon>Bacilli</taxon>
        <taxon>Bacillales</taxon>
        <taxon>Paenibacillaceae</taxon>
        <taxon>Paenibacillus</taxon>
    </lineage>
</organism>
<keyword evidence="2 7" id="KW-0813">Transport</keyword>
<dbReference type="PANTHER" id="PTHR43227">
    <property type="entry name" value="BLL4140 PROTEIN"/>
    <property type="match status" value="1"/>
</dbReference>
<dbReference type="Gene3D" id="1.10.3720.10">
    <property type="entry name" value="MetI-like"/>
    <property type="match status" value="1"/>
</dbReference>
<dbReference type="InterPro" id="IPR035906">
    <property type="entry name" value="MetI-like_sf"/>
</dbReference>
<evidence type="ECO:0000256" key="1">
    <source>
        <dbReference type="ARBA" id="ARBA00004651"/>
    </source>
</evidence>
<feature type="transmembrane region" description="Helical" evidence="7">
    <location>
        <begin position="112"/>
        <end position="130"/>
    </location>
</feature>
<feature type="transmembrane region" description="Helical" evidence="7">
    <location>
        <begin position="173"/>
        <end position="193"/>
    </location>
</feature>
<dbReference type="EMBL" id="JBHTJZ010000070">
    <property type="protein sequence ID" value="MFD0962059.1"/>
    <property type="molecule type" value="Genomic_DNA"/>
</dbReference>
<comment type="caution">
    <text evidence="9">The sequence shown here is derived from an EMBL/GenBank/DDBJ whole genome shotgun (WGS) entry which is preliminary data.</text>
</comment>
<keyword evidence="3" id="KW-1003">Cell membrane</keyword>
<keyword evidence="4 7" id="KW-0812">Transmembrane</keyword>
<name>A0ABW3HXA4_9BACL</name>
<evidence type="ECO:0000256" key="7">
    <source>
        <dbReference type="RuleBase" id="RU363032"/>
    </source>
</evidence>
<evidence type="ECO:0000256" key="3">
    <source>
        <dbReference type="ARBA" id="ARBA00022475"/>
    </source>
</evidence>
<dbReference type="PROSITE" id="PS50928">
    <property type="entry name" value="ABC_TM1"/>
    <property type="match status" value="1"/>
</dbReference>
<evidence type="ECO:0000256" key="4">
    <source>
        <dbReference type="ARBA" id="ARBA00022692"/>
    </source>
</evidence>
<feature type="transmembrane region" description="Helical" evidence="7">
    <location>
        <begin position="83"/>
        <end position="105"/>
    </location>
</feature>
<feature type="transmembrane region" description="Helical" evidence="7">
    <location>
        <begin position="256"/>
        <end position="281"/>
    </location>
</feature>
<gene>
    <name evidence="9" type="ORF">ACFQ2I_22210</name>
</gene>
<evidence type="ECO:0000313" key="9">
    <source>
        <dbReference type="EMBL" id="MFD0962059.1"/>
    </source>
</evidence>
<dbReference type="PANTHER" id="PTHR43227:SF3">
    <property type="entry name" value="BINDING-PROTEIN-DEPENDENT TRANSPORT SYSTEMS INNER MEMBRANE COMPONENT"/>
    <property type="match status" value="1"/>
</dbReference>